<dbReference type="AlphaFoldDB" id="S7WV21"/>
<accession>S7WV21</accession>
<comment type="caution">
    <text evidence="1">The sequence shown here is derived from an EMBL/GenBank/DDBJ whole genome shotgun (WGS) entry which is preliminary data.</text>
</comment>
<protein>
    <submittedName>
        <fullName evidence="1">Uncharacterized protein</fullName>
    </submittedName>
</protein>
<dbReference type="PATRIC" id="fig|1330047.3.peg.526"/>
<sequence>MALSIFYLIQTNYFTQLNYRFIYVKLAVVVAFDTLKPLKSFLKYRGTMT</sequence>
<reference evidence="1 2" key="1">
    <citation type="submission" date="2013-05" db="EMBL/GenBank/DDBJ databases">
        <title>Genome assembly of Acinetobacter junii MTCC 11364.</title>
        <authorList>
            <person name="Khatri I."/>
            <person name="Singh N.K."/>
            <person name="Subramanian S."/>
            <person name="Mayilraj S."/>
        </authorList>
    </citation>
    <scope>NUCLEOTIDE SEQUENCE [LARGE SCALE GENOMIC DNA]</scope>
    <source>
        <strain evidence="1 2">MTCC 11364</strain>
    </source>
</reference>
<organism evidence="1 2">
    <name type="scientific">Acinetobacter junii CIP 107470 = MTCC 11364</name>
    <dbReference type="NCBI Taxonomy" id="1217666"/>
    <lineage>
        <taxon>Bacteria</taxon>
        <taxon>Pseudomonadati</taxon>
        <taxon>Pseudomonadota</taxon>
        <taxon>Gammaproteobacteria</taxon>
        <taxon>Moraxellales</taxon>
        <taxon>Moraxellaceae</taxon>
        <taxon>Acinetobacter</taxon>
    </lineage>
</organism>
<evidence type="ECO:0000313" key="1">
    <source>
        <dbReference type="EMBL" id="EPR87036.1"/>
    </source>
</evidence>
<evidence type="ECO:0000313" key="2">
    <source>
        <dbReference type="Proteomes" id="UP000018420"/>
    </source>
</evidence>
<dbReference type="EMBL" id="ASYZ01000027">
    <property type="protein sequence ID" value="EPR87036.1"/>
    <property type="molecule type" value="Genomic_DNA"/>
</dbReference>
<proteinExistence type="predicted"/>
<dbReference type="Proteomes" id="UP000018420">
    <property type="component" value="Unassembled WGS sequence"/>
</dbReference>
<gene>
    <name evidence="1" type="ORF">L292_1898</name>
</gene>
<name>S7WV21_ACIJU</name>